<proteinExistence type="predicted"/>
<reference evidence="1 2" key="1">
    <citation type="submission" date="2012-08" db="EMBL/GenBank/DDBJ databases">
        <title>Oryza genome evolution.</title>
        <authorList>
            <person name="Wing R.A."/>
        </authorList>
    </citation>
    <scope>NUCLEOTIDE SEQUENCE</scope>
</reference>
<protein>
    <submittedName>
        <fullName evidence="1">Uncharacterized protein</fullName>
    </submittedName>
</protein>
<dbReference type="EnsemblPlants" id="LPERR11G06370.1">
    <property type="protein sequence ID" value="LPERR11G06370.1"/>
    <property type="gene ID" value="LPERR11G06370"/>
</dbReference>
<evidence type="ECO:0000313" key="2">
    <source>
        <dbReference type="Proteomes" id="UP000032180"/>
    </source>
</evidence>
<sequence>MAVQNQGNVFGVIHVGEEFNLPMGQLVVKQLNNGLEMLNDQQFGDVFNILRTLPPHDNIAPYTGYCCYEEPNGQQVRLIFCRRQGICLNGAPRKIR</sequence>
<evidence type="ECO:0000313" key="1">
    <source>
        <dbReference type="EnsemblPlants" id="LPERR11G06370.1"/>
    </source>
</evidence>
<accession>A0A0D9XQF8</accession>
<dbReference type="Gramene" id="LPERR11G06370.1">
    <property type="protein sequence ID" value="LPERR11G06370.1"/>
    <property type="gene ID" value="LPERR11G06370"/>
</dbReference>
<dbReference type="Proteomes" id="UP000032180">
    <property type="component" value="Chromosome 11"/>
</dbReference>
<keyword evidence="2" id="KW-1185">Reference proteome</keyword>
<dbReference type="AlphaFoldDB" id="A0A0D9XQF8"/>
<reference evidence="1" key="3">
    <citation type="submission" date="2015-04" db="UniProtKB">
        <authorList>
            <consortium name="EnsemblPlants"/>
        </authorList>
    </citation>
    <scope>IDENTIFICATION</scope>
</reference>
<name>A0A0D9XQF8_9ORYZ</name>
<reference evidence="2" key="2">
    <citation type="submission" date="2013-12" db="EMBL/GenBank/DDBJ databases">
        <authorList>
            <person name="Yu Y."/>
            <person name="Lee S."/>
            <person name="de Baynast K."/>
            <person name="Wissotski M."/>
            <person name="Liu L."/>
            <person name="Talag J."/>
            <person name="Goicoechea J."/>
            <person name="Angelova A."/>
            <person name="Jetty R."/>
            <person name="Kudrna D."/>
            <person name="Golser W."/>
            <person name="Rivera L."/>
            <person name="Zhang J."/>
            <person name="Wing R."/>
        </authorList>
    </citation>
    <scope>NUCLEOTIDE SEQUENCE</scope>
</reference>
<dbReference type="HOGENOM" id="CLU_2362748_0_0_1"/>
<organism evidence="1 2">
    <name type="scientific">Leersia perrieri</name>
    <dbReference type="NCBI Taxonomy" id="77586"/>
    <lineage>
        <taxon>Eukaryota</taxon>
        <taxon>Viridiplantae</taxon>
        <taxon>Streptophyta</taxon>
        <taxon>Embryophyta</taxon>
        <taxon>Tracheophyta</taxon>
        <taxon>Spermatophyta</taxon>
        <taxon>Magnoliopsida</taxon>
        <taxon>Liliopsida</taxon>
        <taxon>Poales</taxon>
        <taxon>Poaceae</taxon>
        <taxon>BOP clade</taxon>
        <taxon>Oryzoideae</taxon>
        <taxon>Oryzeae</taxon>
        <taxon>Oryzinae</taxon>
        <taxon>Leersia</taxon>
    </lineage>
</organism>